<gene>
    <name evidence="2" type="ORF">TNCT_633951</name>
</gene>
<accession>A0A8X6HYP3</accession>
<protein>
    <submittedName>
        <fullName evidence="2">Uncharacterized protein</fullName>
    </submittedName>
</protein>
<evidence type="ECO:0000313" key="3">
    <source>
        <dbReference type="Proteomes" id="UP000887116"/>
    </source>
</evidence>
<evidence type="ECO:0000313" key="2">
    <source>
        <dbReference type="EMBL" id="GFR32143.1"/>
    </source>
</evidence>
<sequence>MTSFYMKVSPSEGAVMYANKPPYITRSVGDRREKLTGGCQRMLGKVIRGGSEANKGVRRKQRVRLEESGSAEKFAKGTHLKKFL</sequence>
<dbReference type="EMBL" id="BMAO01029480">
    <property type="protein sequence ID" value="GFR32143.1"/>
    <property type="molecule type" value="Genomic_DNA"/>
</dbReference>
<proteinExistence type="predicted"/>
<evidence type="ECO:0000256" key="1">
    <source>
        <dbReference type="SAM" id="MobiDB-lite"/>
    </source>
</evidence>
<organism evidence="2 3">
    <name type="scientific">Trichonephila clavata</name>
    <name type="common">Joro spider</name>
    <name type="synonym">Nephila clavata</name>
    <dbReference type="NCBI Taxonomy" id="2740835"/>
    <lineage>
        <taxon>Eukaryota</taxon>
        <taxon>Metazoa</taxon>
        <taxon>Ecdysozoa</taxon>
        <taxon>Arthropoda</taxon>
        <taxon>Chelicerata</taxon>
        <taxon>Arachnida</taxon>
        <taxon>Araneae</taxon>
        <taxon>Araneomorphae</taxon>
        <taxon>Entelegynae</taxon>
        <taxon>Araneoidea</taxon>
        <taxon>Nephilidae</taxon>
        <taxon>Trichonephila</taxon>
    </lineage>
</organism>
<keyword evidence="3" id="KW-1185">Reference proteome</keyword>
<dbReference type="AlphaFoldDB" id="A0A8X6HYP3"/>
<dbReference type="Proteomes" id="UP000887116">
    <property type="component" value="Unassembled WGS sequence"/>
</dbReference>
<comment type="caution">
    <text evidence="2">The sequence shown here is derived from an EMBL/GenBank/DDBJ whole genome shotgun (WGS) entry which is preliminary data.</text>
</comment>
<name>A0A8X6HYP3_TRICU</name>
<feature type="region of interest" description="Disordered" evidence="1">
    <location>
        <begin position="51"/>
        <end position="70"/>
    </location>
</feature>
<reference evidence="2" key="1">
    <citation type="submission" date="2020-07" db="EMBL/GenBank/DDBJ databases">
        <title>Multicomponent nature underlies the extraordinary mechanical properties of spider dragline silk.</title>
        <authorList>
            <person name="Kono N."/>
            <person name="Nakamura H."/>
            <person name="Mori M."/>
            <person name="Yoshida Y."/>
            <person name="Ohtoshi R."/>
            <person name="Malay A.D."/>
            <person name="Moran D.A.P."/>
            <person name="Tomita M."/>
            <person name="Numata K."/>
            <person name="Arakawa K."/>
        </authorList>
    </citation>
    <scope>NUCLEOTIDE SEQUENCE</scope>
</reference>